<organism evidence="1 2">
    <name type="scientific">Larimichthys crocea</name>
    <name type="common">Large yellow croaker</name>
    <name type="synonym">Pseudosciaena crocea</name>
    <dbReference type="NCBI Taxonomy" id="215358"/>
    <lineage>
        <taxon>Eukaryota</taxon>
        <taxon>Metazoa</taxon>
        <taxon>Chordata</taxon>
        <taxon>Craniata</taxon>
        <taxon>Vertebrata</taxon>
        <taxon>Euteleostomi</taxon>
        <taxon>Actinopterygii</taxon>
        <taxon>Neopterygii</taxon>
        <taxon>Teleostei</taxon>
        <taxon>Neoteleostei</taxon>
        <taxon>Acanthomorphata</taxon>
        <taxon>Eupercaria</taxon>
        <taxon>Sciaenidae</taxon>
        <taxon>Larimichthys</taxon>
    </lineage>
</organism>
<proteinExistence type="predicted"/>
<keyword evidence="2" id="KW-1185">Reference proteome</keyword>
<dbReference type="EMBL" id="CM011681">
    <property type="protein sequence ID" value="TMS15844.1"/>
    <property type="molecule type" value="Genomic_DNA"/>
</dbReference>
<evidence type="ECO:0000313" key="1">
    <source>
        <dbReference type="EMBL" id="TMS15844.1"/>
    </source>
</evidence>
<gene>
    <name evidence="1" type="ORF">E3U43_013137</name>
</gene>
<name>A0ACD3RAZ1_LARCR</name>
<accession>A0ACD3RAZ1</accession>
<protein>
    <submittedName>
        <fullName evidence="1">Uncharacterized protein</fullName>
    </submittedName>
</protein>
<comment type="caution">
    <text evidence="1">The sequence shown here is derived from an EMBL/GenBank/DDBJ whole genome shotgun (WGS) entry which is preliminary data.</text>
</comment>
<reference evidence="1" key="1">
    <citation type="submission" date="2018-11" db="EMBL/GenBank/DDBJ databases">
        <title>The sequence and de novo assembly of Larimichthys crocea genome using PacBio and Hi-C technologies.</title>
        <authorList>
            <person name="Xu P."/>
            <person name="Chen B."/>
            <person name="Zhou Z."/>
            <person name="Ke Q."/>
            <person name="Wu Y."/>
            <person name="Bai H."/>
            <person name="Pu F."/>
        </authorList>
    </citation>
    <scope>NUCLEOTIDE SEQUENCE</scope>
    <source>
        <tissue evidence="1">Muscle</tissue>
    </source>
</reference>
<dbReference type="Proteomes" id="UP000793456">
    <property type="component" value="Chromosome VIII"/>
</dbReference>
<sequence length="169" mass="19027">MSVLLKNPDEGQGESSYMIHHLPWLIGSLGTLSLDLIISIQFMMYRKSQVAEDGLDERTPLIRINSPGLYRAAATSQQLSDKERIRPHGEDVLNRIYDVLNAGISAWTAKRPGRILGIEECLRTSQILHICVNPLSNCVCMFISLHVCVKIDPILLAKERIFCPDERVD</sequence>
<evidence type="ECO:0000313" key="2">
    <source>
        <dbReference type="Proteomes" id="UP000793456"/>
    </source>
</evidence>